<sequence length="299" mass="32797">MAASMSRTNVLKKSAKLCSLAVTKPVSKPAGRHTVTLVPGDGVGPEMMASVQQVFKTAGVPINFEEHFLSEVHRSQSASYETVLESFKRNGVGLKGIISSPHTFQGTELQTLNMKLRRDLDLFANVVLVRSLPGYVTRHNNLDFCVPGVIESLKIVTAVKSKRIAKFAFDYAMRHNRKKVTAVHKANIMKLADGMFLKSCEEVAKFYPSIKLENMIIDNCCMQGARHSFATAVGKNIANPTAVLLAGCNMLRHMSLDFHAQQIETAIHKVVKGGKTRTQDMGGYATTVDFTNAIVNSLQ</sequence>
<dbReference type="Gene3D" id="3.40.718.10">
    <property type="entry name" value="Isopropylmalate Dehydrogenase"/>
    <property type="match status" value="2"/>
</dbReference>
<dbReference type="Proteomes" id="UP001164746">
    <property type="component" value="Chromosome 17"/>
</dbReference>
<keyword evidence="2" id="KW-0816">Tricarboxylic acid cycle</keyword>
<dbReference type="SUPFAM" id="SSF53659">
    <property type="entry name" value="Isocitrate/Isopropylmalate dehydrogenase-like"/>
    <property type="match status" value="1"/>
</dbReference>
<organism evidence="5 6">
    <name type="scientific">Mya arenaria</name>
    <name type="common">Soft-shell clam</name>
    <dbReference type="NCBI Taxonomy" id="6604"/>
    <lineage>
        <taxon>Eukaryota</taxon>
        <taxon>Metazoa</taxon>
        <taxon>Spiralia</taxon>
        <taxon>Lophotrochozoa</taxon>
        <taxon>Mollusca</taxon>
        <taxon>Bivalvia</taxon>
        <taxon>Autobranchia</taxon>
        <taxon>Heteroconchia</taxon>
        <taxon>Euheterodonta</taxon>
        <taxon>Imparidentia</taxon>
        <taxon>Neoheterodontei</taxon>
        <taxon>Myida</taxon>
        <taxon>Myoidea</taxon>
        <taxon>Myidae</taxon>
        <taxon>Mya</taxon>
    </lineage>
</organism>
<dbReference type="SMART" id="SM01329">
    <property type="entry name" value="Iso_dh"/>
    <property type="match status" value="1"/>
</dbReference>
<protein>
    <submittedName>
        <fullName evidence="5">IDH3B-like protein</fullName>
    </submittedName>
</protein>
<dbReference type="EMBL" id="CP111028">
    <property type="protein sequence ID" value="WAR31967.1"/>
    <property type="molecule type" value="Genomic_DNA"/>
</dbReference>
<comment type="similarity">
    <text evidence="1">Belongs to the isocitrate and isopropylmalate dehydrogenases family.</text>
</comment>
<reference evidence="5" key="1">
    <citation type="submission" date="2022-11" db="EMBL/GenBank/DDBJ databases">
        <title>Centuries of genome instability and evolution in soft-shell clam transmissible cancer (bioRxiv).</title>
        <authorList>
            <person name="Hart S.F.M."/>
            <person name="Yonemitsu M.A."/>
            <person name="Giersch R.M."/>
            <person name="Beal B.F."/>
            <person name="Arriagada G."/>
            <person name="Davis B.W."/>
            <person name="Ostrander E.A."/>
            <person name="Goff S.P."/>
            <person name="Metzger M.J."/>
        </authorList>
    </citation>
    <scope>NUCLEOTIDE SEQUENCE</scope>
    <source>
        <strain evidence="5">MELC-2E11</strain>
        <tissue evidence="5">Siphon/mantle</tissue>
    </source>
</reference>
<dbReference type="PANTHER" id="PTHR11835:SF42">
    <property type="entry name" value="ISOCITRATE DEHYDROGENASE [NAD] SUBUNIT BETA, MITOCHONDRIAL"/>
    <property type="match status" value="1"/>
</dbReference>
<name>A0ABY7GFI8_MYAAR</name>
<accession>A0ABY7GFI8</accession>
<feature type="domain" description="Isopropylmalate dehydrogenase-like" evidence="3">
    <location>
        <begin position="34"/>
        <end position="294"/>
    </location>
</feature>
<proteinExistence type="inferred from homology"/>
<evidence type="ECO:0000313" key="5">
    <source>
        <dbReference type="EMBL" id="WAR32003.1"/>
    </source>
</evidence>
<dbReference type="PANTHER" id="PTHR11835">
    <property type="entry name" value="DECARBOXYLATING DEHYDROGENASES-ISOCITRATE, ISOPROPYLMALATE, TARTRATE"/>
    <property type="match status" value="1"/>
</dbReference>
<gene>
    <name evidence="4" type="ORF">MAR_034509</name>
    <name evidence="5" type="ORF">MAR_034545</name>
</gene>
<dbReference type="Pfam" id="PF00180">
    <property type="entry name" value="Iso_dh"/>
    <property type="match status" value="3"/>
</dbReference>
<evidence type="ECO:0000256" key="2">
    <source>
        <dbReference type="ARBA" id="ARBA00022532"/>
    </source>
</evidence>
<evidence type="ECO:0000313" key="4">
    <source>
        <dbReference type="EMBL" id="WAR31967.1"/>
    </source>
</evidence>
<dbReference type="EMBL" id="CP111028">
    <property type="protein sequence ID" value="WAR32003.1"/>
    <property type="molecule type" value="Genomic_DNA"/>
</dbReference>
<keyword evidence="6" id="KW-1185">Reference proteome</keyword>
<evidence type="ECO:0000313" key="6">
    <source>
        <dbReference type="Proteomes" id="UP001164746"/>
    </source>
</evidence>
<evidence type="ECO:0000256" key="1">
    <source>
        <dbReference type="ARBA" id="ARBA00007769"/>
    </source>
</evidence>
<evidence type="ECO:0000259" key="3">
    <source>
        <dbReference type="SMART" id="SM01329"/>
    </source>
</evidence>
<dbReference type="InterPro" id="IPR024084">
    <property type="entry name" value="IsoPropMal-DH-like_dom"/>
</dbReference>